<reference evidence="2" key="1">
    <citation type="submission" date="2016-10" db="EMBL/GenBank/DDBJ databases">
        <authorList>
            <person name="Varghese N."/>
            <person name="Submissions S."/>
        </authorList>
    </citation>
    <scope>NUCLEOTIDE SEQUENCE [LARGE SCALE GENOMIC DNA]</scope>
    <source>
        <strain evidence="2">DSM 25751</strain>
    </source>
</reference>
<evidence type="ECO:0000313" key="2">
    <source>
        <dbReference type="Proteomes" id="UP000198564"/>
    </source>
</evidence>
<organism evidence="1 2">
    <name type="scientific">Alkalibacterium gilvum</name>
    <dbReference type="NCBI Taxonomy" id="1130080"/>
    <lineage>
        <taxon>Bacteria</taxon>
        <taxon>Bacillati</taxon>
        <taxon>Bacillota</taxon>
        <taxon>Bacilli</taxon>
        <taxon>Lactobacillales</taxon>
        <taxon>Carnobacteriaceae</taxon>
        <taxon>Alkalibacterium</taxon>
    </lineage>
</organism>
<proteinExistence type="predicted"/>
<gene>
    <name evidence="1" type="ORF">SAMN04488113_10478</name>
</gene>
<dbReference type="Proteomes" id="UP000198564">
    <property type="component" value="Unassembled WGS sequence"/>
</dbReference>
<dbReference type="AlphaFoldDB" id="A0A1H6RT58"/>
<accession>A0A1H6RT58</accession>
<dbReference type="EMBL" id="FNYW01000004">
    <property type="protein sequence ID" value="SEI58919.1"/>
    <property type="molecule type" value="Genomic_DNA"/>
</dbReference>
<dbReference type="STRING" id="1130080.SAMN04488113_10478"/>
<evidence type="ECO:0000313" key="1">
    <source>
        <dbReference type="EMBL" id="SEI58919.1"/>
    </source>
</evidence>
<name>A0A1H6RT58_9LACT</name>
<sequence>MKKNLSERLKKIEKHTIKANTLWLVDIKNDGRFIPYQVISETGKEIKRLEAMTGEEFLQWQIDIGRRALPILEAEVLDENQS</sequence>
<protein>
    <submittedName>
        <fullName evidence="1">Uncharacterized protein</fullName>
    </submittedName>
</protein>
<keyword evidence="2" id="KW-1185">Reference proteome</keyword>